<dbReference type="OrthoDB" id="3745257at2"/>
<dbReference type="Gene3D" id="3.40.50.80">
    <property type="entry name" value="Nucleotide-binding domain of ferredoxin-NADP reductase (FNR) module"/>
    <property type="match status" value="1"/>
</dbReference>
<dbReference type="Pfam" id="PF04954">
    <property type="entry name" value="SIP"/>
    <property type="match status" value="1"/>
</dbReference>
<evidence type="ECO:0000313" key="3">
    <source>
        <dbReference type="Proteomes" id="UP000001635"/>
    </source>
</evidence>
<keyword evidence="3" id="KW-1185">Reference proteome</keyword>
<dbReference type="RefSeq" id="WP_014018124.1">
    <property type="nucleotide sequence ID" value="NC_015914.1"/>
</dbReference>
<dbReference type="EMBL" id="CP002955">
    <property type="protein sequence ID" value="AEL23825.1"/>
    <property type="molecule type" value="Genomic_DNA"/>
</dbReference>
<dbReference type="InterPro" id="IPR007037">
    <property type="entry name" value="SIP_rossman_dom"/>
</dbReference>
<accession>G0IZ46</accession>
<dbReference type="AlphaFoldDB" id="G0IZ46"/>
<dbReference type="Gene3D" id="2.40.30.10">
    <property type="entry name" value="Translation factors"/>
    <property type="match status" value="1"/>
</dbReference>
<dbReference type="PANTHER" id="PTHR30157:SF0">
    <property type="entry name" value="NADPH-DEPENDENT FERRIC-CHELATE REDUCTASE"/>
    <property type="match status" value="1"/>
</dbReference>
<dbReference type="InterPro" id="IPR008333">
    <property type="entry name" value="Cbr1-like_FAD-bd_dom"/>
</dbReference>
<dbReference type="PROSITE" id="PS51384">
    <property type="entry name" value="FAD_FR"/>
    <property type="match status" value="1"/>
</dbReference>
<sequence length="242" mass="27854">MGIIENIIKKVVLQEALIVDKTKLSEAVYKIRLKSDTFTKVDFVPGYFLRLGIGIGKEDLSMKDKIRSYSVWDLNIKEGFLDLAIATHSKGIGAQWVEKRQPGDQVYFKWKKGKFLVDHSADSYLMVGDLSALSHLYVIQRNLEKGKQIEGIIYSSNKKEMFSDTDKSKPFGFYEMPLNPQKEIIALIKEKVEKMEGKKMVYIAGDSRICVQLNNFFRKELGWDSNQVKTKPFWNPQKKGLE</sequence>
<dbReference type="InterPro" id="IPR039261">
    <property type="entry name" value="FNR_nucleotide-bd"/>
</dbReference>
<dbReference type="Pfam" id="PF00970">
    <property type="entry name" value="FAD_binding_6"/>
    <property type="match status" value="1"/>
</dbReference>
<feature type="domain" description="FAD-binding FR-type" evidence="1">
    <location>
        <begin position="11"/>
        <end position="118"/>
    </location>
</feature>
<dbReference type="eggNOG" id="COG2375">
    <property type="taxonomic scope" value="Bacteria"/>
</dbReference>
<dbReference type="SUPFAM" id="SSF63380">
    <property type="entry name" value="Riboflavin synthase domain-like"/>
    <property type="match status" value="1"/>
</dbReference>
<dbReference type="KEGG" id="cmr:Cycma_0040"/>
<dbReference type="PANTHER" id="PTHR30157">
    <property type="entry name" value="FERRIC REDUCTASE, NADPH-DEPENDENT"/>
    <property type="match status" value="1"/>
</dbReference>
<dbReference type="GO" id="GO:0016491">
    <property type="term" value="F:oxidoreductase activity"/>
    <property type="evidence" value="ECO:0007669"/>
    <property type="project" value="InterPro"/>
</dbReference>
<dbReference type="STRING" id="880070.Cycma_0040"/>
<gene>
    <name evidence="2" type="ordered locus">Cycma_0040</name>
</gene>
<dbReference type="InterPro" id="IPR039374">
    <property type="entry name" value="SIP_fam"/>
</dbReference>
<proteinExistence type="predicted"/>
<evidence type="ECO:0000313" key="2">
    <source>
        <dbReference type="EMBL" id="AEL23825.1"/>
    </source>
</evidence>
<evidence type="ECO:0000259" key="1">
    <source>
        <dbReference type="PROSITE" id="PS51384"/>
    </source>
</evidence>
<name>G0IZ46_CYCMS</name>
<dbReference type="InterPro" id="IPR017938">
    <property type="entry name" value="Riboflavin_synthase-like_b-brl"/>
</dbReference>
<dbReference type="Proteomes" id="UP000001635">
    <property type="component" value="Chromosome"/>
</dbReference>
<dbReference type="InterPro" id="IPR017927">
    <property type="entry name" value="FAD-bd_FR_type"/>
</dbReference>
<reference evidence="3" key="1">
    <citation type="submission" date="2011-07" db="EMBL/GenBank/DDBJ databases">
        <title>The complete genome of Cyclobacterium marinum DSM 745.</title>
        <authorList>
            <person name="Lucas S."/>
            <person name="Han J."/>
            <person name="Lapidus A."/>
            <person name="Bruce D."/>
            <person name="Goodwin L."/>
            <person name="Pitluck S."/>
            <person name="Peters L."/>
            <person name="Kyrpides N."/>
            <person name="Mavromatis K."/>
            <person name="Ivanova N."/>
            <person name="Ovchinnikova G."/>
            <person name="Chertkov O."/>
            <person name="Detter J.C."/>
            <person name="Tapia R."/>
            <person name="Han C."/>
            <person name="Land M."/>
            <person name="Hauser L."/>
            <person name="Markowitz V."/>
            <person name="Cheng J.-F."/>
            <person name="Hugenholtz P."/>
            <person name="Woyke T."/>
            <person name="Wu D."/>
            <person name="Tindall B."/>
            <person name="Schuetze A."/>
            <person name="Brambilla E."/>
            <person name="Klenk H.-P."/>
            <person name="Eisen J.A."/>
        </authorList>
    </citation>
    <scope>NUCLEOTIDE SEQUENCE [LARGE SCALE GENOMIC DNA]</scope>
    <source>
        <strain evidence="3">ATCC 25205 / DSM 745 / LMG 13164 / NCIMB 1802</strain>
    </source>
</reference>
<dbReference type="HOGENOM" id="CLU_083573_0_0_10"/>
<protein>
    <submittedName>
        <fullName evidence="2">Siderophore-interacting protein</fullName>
    </submittedName>
</protein>
<organism evidence="2 3">
    <name type="scientific">Cyclobacterium marinum (strain ATCC 25205 / DSM 745 / LMG 13164 / NCIMB 1802)</name>
    <name type="common">Flectobacillus marinus</name>
    <dbReference type="NCBI Taxonomy" id="880070"/>
    <lineage>
        <taxon>Bacteria</taxon>
        <taxon>Pseudomonadati</taxon>
        <taxon>Bacteroidota</taxon>
        <taxon>Cytophagia</taxon>
        <taxon>Cytophagales</taxon>
        <taxon>Cyclobacteriaceae</taxon>
        <taxon>Cyclobacterium</taxon>
    </lineage>
</organism>